<dbReference type="EMBL" id="UYRS01000515">
    <property type="protein sequence ID" value="VDK23486.1"/>
    <property type="molecule type" value="Genomic_DNA"/>
</dbReference>
<gene>
    <name evidence="7" type="ORF">TASK_LOCUS1685</name>
</gene>
<evidence type="ECO:0000256" key="5">
    <source>
        <dbReference type="ARBA" id="ARBA00022840"/>
    </source>
</evidence>
<evidence type="ECO:0000313" key="7">
    <source>
        <dbReference type="EMBL" id="VDK23486.1"/>
    </source>
</evidence>
<keyword evidence="4" id="KW-0418">Kinase</keyword>
<dbReference type="STRING" id="60517.A0A0R3VW90"/>
<dbReference type="OrthoDB" id="68483at2759"/>
<keyword evidence="8" id="KW-1185">Reference proteome</keyword>
<dbReference type="PROSITE" id="PS00108">
    <property type="entry name" value="PROTEIN_KINASE_ST"/>
    <property type="match status" value="1"/>
</dbReference>
<evidence type="ECO:0000313" key="9">
    <source>
        <dbReference type="WBParaSite" id="TASK_0000168401-mRNA-1"/>
    </source>
</evidence>
<organism evidence="9">
    <name type="scientific">Taenia asiatica</name>
    <name type="common">Asian tapeworm</name>
    <dbReference type="NCBI Taxonomy" id="60517"/>
    <lineage>
        <taxon>Eukaryota</taxon>
        <taxon>Metazoa</taxon>
        <taxon>Spiralia</taxon>
        <taxon>Lophotrochozoa</taxon>
        <taxon>Platyhelminthes</taxon>
        <taxon>Cestoda</taxon>
        <taxon>Eucestoda</taxon>
        <taxon>Cyclophyllidea</taxon>
        <taxon>Taeniidae</taxon>
        <taxon>Taenia</taxon>
    </lineage>
</organism>
<dbReference type="Pfam" id="PF00069">
    <property type="entry name" value="Pkinase"/>
    <property type="match status" value="1"/>
</dbReference>
<keyword evidence="2" id="KW-0808">Transferase</keyword>
<accession>A0A0R3VW90</accession>
<keyword evidence="1" id="KW-0723">Serine/threonine-protein kinase</keyword>
<reference evidence="9" key="1">
    <citation type="submission" date="2017-02" db="UniProtKB">
        <authorList>
            <consortium name="WormBaseParasite"/>
        </authorList>
    </citation>
    <scope>IDENTIFICATION</scope>
</reference>
<dbReference type="InterPro" id="IPR008271">
    <property type="entry name" value="Ser/Thr_kinase_AS"/>
</dbReference>
<reference evidence="7 8" key="2">
    <citation type="submission" date="2018-11" db="EMBL/GenBank/DDBJ databases">
        <authorList>
            <consortium name="Pathogen Informatics"/>
        </authorList>
    </citation>
    <scope>NUCLEOTIDE SEQUENCE [LARGE SCALE GENOMIC DNA]</scope>
</reference>
<dbReference type="WBParaSite" id="TASK_0000168401-mRNA-1">
    <property type="protein sequence ID" value="TASK_0000168401-mRNA-1"/>
    <property type="gene ID" value="TASK_0000168401"/>
</dbReference>
<proteinExistence type="predicted"/>
<dbReference type="Proteomes" id="UP000282613">
    <property type="component" value="Unassembled WGS sequence"/>
</dbReference>
<dbReference type="InterPro" id="IPR011009">
    <property type="entry name" value="Kinase-like_dom_sf"/>
</dbReference>
<dbReference type="AlphaFoldDB" id="A0A0R3VW90"/>
<evidence type="ECO:0000313" key="8">
    <source>
        <dbReference type="Proteomes" id="UP000282613"/>
    </source>
</evidence>
<evidence type="ECO:0000259" key="6">
    <source>
        <dbReference type="PROSITE" id="PS50011"/>
    </source>
</evidence>
<keyword evidence="3" id="KW-0547">Nucleotide-binding</keyword>
<dbReference type="GO" id="GO:0004674">
    <property type="term" value="F:protein serine/threonine kinase activity"/>
    <property type="evidence" value="ECO:0007669"/>
    <property type="project" value="UniProtKB-KW"/>
</dbReference>
<evidence type="ECO:0000256" key="3">
    <source>
        <dbReference type="ARBA" id="ARBA00022741"/>
    </source>
</evidence>
<evidence type="ECO:0000256" key="2">
    <source>
        <dbReference type="ARBA" id="ARBA00022679"/>
    </source>
</evidence>
<evidence type="ECO:0000256" key="4">
    <source>
        <dbReference type="ARBA" id="ARBA00022777"/>
    </source>
</evidence>
<dbReference type="PANTHER" id="PTHR24351">
    <property type="entry name" value="RIBOSOMAL PROTEIN S6 KINASE"/>
    <property type="match status" value="1"/>
</dbReference>
<protein>
    <submittedName>
        <fullName evidence="9">Protein kinase domain-containing protein</fullName>
    </submittedName>
</protein>
<sequence length="181" mass="20463">MRIVHSDVKPTNILIADSGHLLISDFDRSYDKTRATGPPKKTDFTGAPFSMAPEVSHEVKIAIKADVWSLGFLLATIIVSTPLRQLFKACLTSDYKRHLDIKRVKYLDFCKDVNWEEVVARRMEPAYHPSEFKISTAVEDFNLNPHDPLLLTAAYNTHMPLTDKGPGDIRDKNGVRQLVEV</sequence>
<dbReference type="GO" id="GO:0005524">
    <property type="term" value="F:ATP binding"/>
    <property type="evidence" value="ECO:0007669"/>
    <property type="project" value="UniProtKB-KW"/>
</dbReference>
<dbReference type="SUPFAM" id="SSF56112">
    <property type="entry name" value="Protein kinase-like (PK-like)"/>
    <property type="match status" value="1"/>
</dbReference>
<evidence type="ECO:0000256" key="1">
    <source>
        <dbReference type="ARBA" id="ARBA00022527"/>
    </source>
</evidence>
<dbReference type="PROSITE" id="PS50011">
    <property type="entry name" value="PROTEIN_KINASE_DOM"/>
    <property type="match status" value="1"/>
</dbReference>
<dbReference type="InterPro" id="IPR000719">
    <property type="entry name" value="Prot_kinase_dom"/>
</dbReference>
<name>A0A0R3VW90_TAEAS</name>
<keyword evidence="5" id="KW-0067">ATP-binding</keyword>
<dbReference type="Gene3D" id="1.10.510.10">
    <property type="entry name" value="Transferase(Phosphotransferase) domain 1"/>
    <property type="match status" value="1"/>
</dbReference>
<feature type="domain" description="Protein kinase" evidence="6">
    <location>
        <begin position="1"/>
        <end position="181"/>
    </location>
</feature>